<gene>
    <name evidence="1" type="ORF">Gxy13693_032_047</name>
</gene>
<proteinExistence type="predicted"/>
<dbReference type="Proteomes" id="UP000032683">
    <property type="component" value="Unassembled WGS sequence"/>
</dbReference>
<accession>A0A0D6Q8E0</accession>
<dbReference type="EMBL" id="BANJ01000032">
    <property type="protein sequence ID" value="GAN99787.1"/>
    <property type="molecule type" value="Genomic_DNA"/>
</dbReference>
<evidence type="ECO:0000313" key="1">
    <source>
        <dbReference type="EMBL" id="GAN99787.1"/>
    </source>
</evidence>
<reference evidence="1 2" key="1">
    <citation type="submission" date="2012-11" db="EMBL/GenBank/DDBJ databases">
        <title>Whole genome sequence of Gluconacetobacter xylinus NBRC 13693.</title>
        <authorList>
            <person name="Azuma Y."/>
            <person name="Higashiura N."/>
            <person name="Hirakawa H."/>
            <person name="Matsushita K."/>
        </authorList>
    </citation>
    <scope>NUCLEOTIDE SEQUENCE [LARGE SCALE GENOMIC DNA]</scope>
    <source>
        <strain evidence="1 2">NBRC 13693</strain>
    </source>
</reference>
<comment type="caution">
    <text evidence="1">The sequence shown here is derived from an EMBL/GenBank/DDBJ whole genome shotgun (WGS) entry which is preliminary data.</text>
</comment>
<dbReference type="AlphaFoldDB" id="A0A0D6Q8E0"/>
<sequence>MVQKRKRPTAIGVGIFRFPISPATTIKATRPVAPSCLRMQIRKGGRIWPACAKCNLRAISAPAGAMAAIHPRIIMGAGAWLWHSGDHGGPSFPLRTPTACPRARCRQAA</sequence>
<organism evidence="1 2">
    <name type="scientific">Komagataeibacter xylinus NBRC 13693</name>
    <dbReference type="NCBI Taxonomy" id="1234668"/>
    <lineage>
        <taxon>Bacteria</taxon>
        <taxon>Pseudomonadati</taxon>
        <taxon>Pseudomonadota</taxon>
        <taxon>Alphaproteobacteria</taxon>
        <taxon>Acetobacterales</taxon>
        <taxon>Acetobacteraceae</taxon>
        <taxon>Komagataeibacter</taxon>
    </lineage>
</organism>
<evidence type="ECO:0000313" key="2">
    <source>
        <dbReference type="Proteomes" id="UP000032683"/>
    </source>
</evidence>
<name>A0A0D6Q8E0_KOMXY</name>
<protein>
    <submittedName>
        <fullName evidence="1">Uncharacterized protein</fullName>
    </submittedName>
</protein>